<keyword evidence="5" id="KW-0808">Transferase</keyword>
<organism evidence="8 9">
    <name type="scientific">Ceratopteris richardii</name>
    <name type="common">Triangle waterfern</name>
    <dbReference type="NCBI Taxonomy" id="49495"/>
    <lineage>
        <taxon>Eukaryota</taxon>
        <taxon>Viridiplantae</taxon>
        <taxon>Streptophyta</taxon>
        <taxon>Embryophyta</taxon>
        <taxon>Tracheophyta</taxon>
        <taxon>Polypodiopsida</taxon>
        <taxon>Polypodiidae</taxon>
        <taxon>Polypodiales</taxon>
        <taxon>Pteridineae</taxon>
        <taxon>Pteridaceae</taxon>
        <taxon>Parkerioideae</taxon>
        <taxon>Ceratopteris</taxon>
    </lineage>
</organism>
<dbReference type="SMART" id="SM00971">
    <property type="entry name" value="SATase_N"/>
    <property type="match status" value="1"/>
</dbReference>
<evidence type="ECO:0000256" key="3">
    <source>
        <dbReference type="ARBA" id="ARBA00013266"/>
    </source>
</evidence>
<evidence type="ECO:0000259" key="7">
    <source>
        <dbReference type="SMART" id="SM00971"/>
    </source>
</evidence>
<dbReference type="AlphaFoldDB" id="A0A8T2RDD6"/>
<dbReference type="Proteomes" id="UP000825935">
    <property type="component" value="Chromosome 28"/>
</dbReference>
<dbReference type="NCBIfam" id="TIGR01172">
    <property type="entry name" value="cysE"/>
    <property type="match status" value="1"/>
</dbReference>
<dbReference type="GO" id="GO:0006535">
    <property type="term" value="P:cysteine biosynthetic process from serine"/>
    <property type="evidence" value="ECO:0007669"/>
    <property type="project" value="InterPro"/>
</dbReference>
<dbReference type="Gene3D" id="2.160.10.10">
    <property type="entry name" value="Hexapeptide repeat proteins"/>
    <property type="match status" value="1"/>
</dbReference>
<protein>
    <recommendedName>
        <fullName evidence="3">serine O-acetyltransferase</fullName>
        <ecNumber evidence="3">2.3.1.30</ecNumber>
    </recommendedName>
</protein>
<dbReference type="NCBIfam" id="NF041874">
    <property type="entry name" value="EPS_EpsC"/>
    <property type="match status" value="1"/>
</dbReference>
<dbReference type="PANTHER" id="PTHR42811">
    <property type="entry name" value="SERINE ACETYLTRANSFERASE"/>
    <property type="match status" value="1"/>
</dbReference>
<dbReference type="InterPro" id="IPR042122">
    <property type="entry name" value="Ser_AcTrfase_N_sf"/>
</dbReference>
<evidence type="ECO:0000256" key="5">
    <source>
        <dbReference type="ARBA" id="ARBA00022679"/>
    </source>
</evidence>
<comment type="similarity">
    <text evidence="2">Belongs to the transferase hexapeptide repeat family.</text>
</comment>
<dbReference type="GO" id="GO:0005737">
    <property type="term" value="C:cytoplasm"/>
    <property type="evidence" value="ECO:0007669"/>
    <property type="project" value="InterPro"/>
</dbReference>
<dbReference type="FunFam" id="2.160.10.10:FF:000002">
    <property type="entry name" value="Serine acetyltransferase"/>
    <property type="match status" value="1"/>
</dbReference>
<dbReference type="EC" id="2.3.1.30" evidence="3"/>
<keyword evidence="9" id="KW-1185">Reference proteome</keyword>
<dbReference type="EMBL" id="CM035433">
    <property type="protein sequence ID" value="KAH7293804.1"/>
    <property type="molecule type" value="Genomic_DNA"/>
</dbReference>
<evidence type="ECO:0000256" key="1">
    <source>
        <dbReference type="ARBA" id="ARBA00004876"/>
    </source>
</evidence>
<dbReference type="InterPro" id="IPR018357">
    <property type="entry name" value="Hexapep_transf_CS"/>
</dbReference>
<dbReference type="InterPro" id="IPR053376">
    <property type="entry name" value="Serine_acetyltransferase"/>
</dbReference>
<sequence length="361" mass="38723">MDVAPCSVSADAVWREIQSGALQMSREESEFLSEVGGNDLLNGILHETIFRWQTMLEALAALLASKLGSEMSPSYQWRPVLYSAFVKGSSVLGIPIQDLIVNDIKAIKERDPACPSLAHAFLFFKGFHGIEVHRAANWLWRNQRKSLASLLQSRVSEIFGMDIHPAAQLGSSIMIDHATGVVIGETTKLGDGCTLLHGVSLGGNGKQQGDRHPKLGMNVLVGAGASILGNVVIGNGAKIGASAVVLTDIPAFATAVGCPAKVIGRVKEDNPASALDHSYNSVNLKSQSNGPLFSRLSGLVDGHGFSDQLQNICGLEVPKEEAMALFFEQQRRSLDSHSRKHLNEAETRRIQYGAPACVCST</sequence>
<evidence type="ECO:0000313" key="9">
    <source>
        <dbReference type="Proteomes" id="UP000825935"/>
    </source>
</evidence>
<dbReference type="Pfam" id="PF00132">
    <property type="entry name" value="Hexapep"/>
    <property type="match status" value="1"/>
</dbReference>
<evidence type="ECO:0000313" key="8">
    <source>
        <dbReference type="EMBL" id="KAH7293804.1"/>
    </source>
</evidence>
<comment type="pathway">
    <text evidence="1">Amino-acid biosynthesis; L-cysteine biosynthesis; L-cysteine from L-serine: step 1/2.</text>
</comment>
<dbReference type="PROSITE" id="PS00101">
    <property type="entry name" value="HEXAPEP_TRANSFERASES"/>
    <property type="match status" value="1"/>
</dbReference>
<proteinExistence type="inferred from homology"/>
<comment type="caution">
    <text evidence="8">The sequence shown here is derived from an EMBL/GenBank/DDBJ whole genome shotgun (WGS) entry which is preliminary data.</text>
</comment>
<dbReference type="InterPro" id="IPR001451">
    <property type="entry name" value="Hexapep"/>
</dbReference>
<keyword evidence="6" id="KW-0012">Acyltransferase</keyword>
<dbReference type="InterPro" id="IPR011004">
    <property type="entry name" value="Trimer_LpxA-like_sf"/>
</dbReference>
<evidence type="ECO:0000256" key="2">
    <source>
        <dbReference type="ARBA" id="ARBA00007274"/>
    </source>
</evidence>
<dbReference type="Pfam" id="PF06426">
    <property type="entry name" value="SATase_N"/>
    <property type="match status" value="1"/>
</dbReference>
<gene>
    <name evidence="8" type="ORF">KP509_28G043000</name>
</gene>
<dbReference type="CDD" id="cd03354">
    <property type="entry name" value="LbH_SAT"/>
    <property type="match status" value="1"/>
</dbReference>
<evidence type="ECO:0000256" key="6">
    <source>
        <dbReference type="ARBA" id="ARBA00023315"/>
    </source>
</evidence>
<dbReference type="InterPro" id="IPR005881">
    <property type="entry name" value="Ser_O-AcTrfase"/>
</dbReference>
<feature type="domain" description="Serine acetyltransferase N-terminal" evidence="7">
    <location>
        <begin position="13"/>
        <end position="132"/>
    </location>
</feature>
<accession>A0A8T2RDD6</accession>
<reference evidence="8" key="1">
    <citation type="submission" date="2021-08" db="EMBL/GenBank/DDBJ databases">
        <title>WGS assembly of Ceratopteris richardii.</title>
        <authorList>
            <person name="Marchant D.B."/>
            <person name="Chen G."/>
            <person name="Jenkins J."/>
            <person name="Shu S."/>
            <person name="Leebens-Mack J."/>
            <person name="Grimwood J."/>
            <person name="Schmutz J."/>
            <person name="Soltis P."/>
            <person name="Soltis D."/>
            <person name="Chen Z.-H."/>
        </authorList>
    </citation>
    <scope>NUCLEOTIDE SEQUENCE</scope>
    <source>
        <strain evidence="8">Whitten #5841</strain>
        <tissue evidence="8">Leaf</tissue>
    </source>
</reference>
<dbReference type="InterPro" id="IPR045304">
    <property type="entry name" value="LbH_SAT"/>
</dbReference>
<dbReference type="GO" id="GO:0009001">
    <property type="term" value="F:serine O-acetyltransferase activity"/>
    <property type="evidence" value="ECO:0007669"/>
    <property type="project" value="UniProtKB-EC"/>
</dbReference>
<evidence type="ECO:0000256" key="4">
    <source>
        <dbReference type="ARBA" id="ARBA00022605"/>
    </source>
</evidence>
<name>A0A8T2RDD6_CERRI</name>
<dbReference type="InterPro" id="IPR010493">
    <property type="entry name" value="Ser_AcTrfase_N"/>
</dbReference>
<dbReference type="Gene3D" id="1.10.3130.10">
    <property type="entry name" value="serine acetyltransferase, domain 1"/>
    <property type="match status" value="1"/>
</dbReference>
<keyword evidence="4" id="KW-0028">Amino-acid biosynthesis</keyword>
<dbReference type="OrthoDB" id="25818at2759"/>
<dbReference type="SUPFAM" id="SSF51161">
    <property type="entry name" value="Trimeric LpxA-like enzymes"/>
    <property type="match status" value="1"/>
</dbReference>